<evidence type="ECO:0000259" key="8">
    <source>
        <dbReference type="PROSITE" id="PS50198"/>
    </source>
</evidence>
<dbReference type="RefSeq" id="XP_016274521.1">
    <property type="nucleotide sequence ID" value="XM_016420794.1"/>
</dbReference>
<feature type="region of interest" description="Disordered" evidence="7">
    <location>
        <begin position="1"/>
        <end position="60"/>
    </location>
</feature>
<evidence type="ECO:0000313" key="9">
    <source>
        <dbReference type="EMBL" id="EMS23402.1"/>
    </source>
</evidence>
<evidence type="ECO:0000256" key="1">
    <source>
        <dbReference type="ARBA" id="ARBA00000971"/>
    </source>
</evidence>
<comment type="catalytic activity">
    <reaction evidence="1 6">
        <text>[protein]-peptidylproline (omega=180) = [protein]-peptidylproline (omega=0)</text>
        <dbReference type="Rhea" id="RHEA:16237"/>
        <dbReference type="Rhea" id="RHEA-COMP:10747"/>
        <dbReference type="Rhea" id="RHEA-COMP:10748"/>
        <dbReference type="ChEBI" id="CHEBI:83833"/>
        <dbReference type="ChEBI" id="CHEBI:83834"/>
        <dbReference type="EC" id="5.2.1.8"/>
    </reaction>
</comment>
<evidence type="ECO:0000256" key="7">
    <source>
        <dbReference type="SAM" id="MobiDB-lite"/>
    </source>
</evidence>
<dbReference type="PANTHER" id="PTHR45995">
    <property type="match status" value="1"/>
</dbReference>
<dbReference type="Gene3D" id="3.10.50.40">
    <property type="match status" value="1"/>
</dbReference>
<dbReference type="InterPro" id="IPR046357">
    <property type="entry name" value="PPIase_dom_sf"/>
</dbReference>
<evidence type="ECO:0000256" key="5">
    <source>
        <dbReference type="PROSITE-ProRule" id="PRU00278"/>
    </source>
</evidence>
<accession>M7WS60</accession>
<protein>
    <recommendedName>
        <fullName evidence="6">Peptidyl-prolyl cis-trans isomerase</fullName>
        <ecNumber evidence="6">5.2.1.8</ecNumber>
    </recommendedName>
</protein>
<evidence type="ECO:0000256" key="3">
    <source>
        <dbReference type="ARBA" id="ARBA00023110"/>
    </source>
</evidence>
<dbReference type="AlphaFoldDB" id="M7WS60"/>
<keyword evidence="10" id="KW-1185">Reference proteome</keyword>
<evidence type="ECO:0000256" key="4">
    <source>
        <dbReference type="ARBA" id="ARBA00023235"/>
    </source>
</evidence>
<dbReference type="SUPFAM" id="SSF54534">
    <property type="entry name" value="FKBP-like"/>
    <property type="match status" value="1"/>
</dbReference>
<dbReference type="OrthoDB" id="1911748at2759"/>
<dbReference type="InterPro" id="IPR043323">
    <property type="entry name" value="PIN4"/>
</dbReference>
<evidence type="ECO:0000256" key="2">
    <source>
        <dbReference type="ARBA" id="ARBA00010242"/>
    </source>
</evidence>
<comment type="similarity">
    <text evidence="2">Belongs to the PpiC/parvulin rotamase family. PIN4 subfamily.</text>
</comment>
<proteinExistence type="inferred from homology"/>
<gene>
    <name evidence="9" type="ORF">RHTO_07136</name>
</gene>
<dbReference type="GO" id="GO:0006364">
    <property type="term" value="P:rRNA processing"/>
    <property type="evidence" value="ECO:0007669"/>
    <property type="project" value="InterPro"/>
</dbReference>
<dbReference type="Pfam" id="PF13616">
    <property type="entry name" value="Rotamase_3"/>
    <property type="match status" value="1"/>
</dbReference>
<dbReference type="HOGENOM" id="CLU_090028_2_1_1"/>
<keyword evidence="3 5" id="KW-0697">Rotamase</keyword>
<reference evidence="9 10" key="1">
    <citation type="journal article" date="2012" name="Nat. Commun.">
        <title>A multi-omic map of the lipid-producing yeast Rhodosporidium toruloides.</title>
        <authorList>
            <person name="Zhu Z."/>
            <person name="Zhang S."/>
            <person name="Liu H."/>
            <person name="Shen H."/>
            <person name="Lin X."/>
            <person name="Yang F."/>
            <person name="Zhou Y.J."/>
            <person name="Jin G."/>
            <person name="Ye M."/>
            <person name="Zou H."/>
            <person name="Zou H."/>
            <person name="Zhao Z.K."/>
        </authorList>
    </citation>
    <scope>NUCLEOTIDE SEQUENCE [LARGE SCALE GENOMIC DNA]</scope>
    <source>
        <strain evidence="9 10">NP11</strain>
    </source>
</reference>
<dbReference type="InterPro" id="IPR000297">
    <property type="entry name" value="PPIase_PpiC"/>
</dbReference>
<dbReference type="EMBL" id="KB722647">
    <property type="protein sequence ID" value="EMS23402.1"/>
    <property type="molecule type" value="Genomic_DNA"/>
</dbReference>
<dbReference type="GO" id="GO:0003677">
    <property type="term" value="F:DNA binding"/>
    <property type="evidence" value="ECO:0007669"/>
    <property type="project" value="InterPro"/>
</dbReference>
<dbReference type="PROSITE" id="PS50198">
    <property type="entry name" value="PPIC_PPIASE_2"/>
    <property type="match status" value="1"/>
</dbReference>
<feature type="compositionally biased region" description="Basic residues" evidence="7">
    <location>
        <begin position="1"/>
        <end position="22"/>
    </location>
</feature>
<sequence length="161" mass="17610">MRSQQRRAKRKGGSRKRSKRGRSTLSLLAPPSFSPRPGAMPPKGKGKKDGDDSAGGKLKSAQSLKLRHILCEKASKAQQALERLKAGEAFDKVASDMSEDKARQGGSLGWMNRTGMVGPFQDAAFDIPVSTVGKPIYKEIKTKFGYQSVHPILIVMVEDRK</sequence>
<organism evidence="9 10">
    <name type="scientific">Rhodotorula toruloides (strain NP11)</name>
    <name type="common">Yeast</name>
    <name type="synonym">Rhodosporidium toruloides</name>
    <dbReference type="NCBI Taxonomy" id="1130832"/>
    <lineage>
        <taxon>Eukaryota</taxon>
        <taxon>Fungi</taxon>
        <taxon>Dikarya</taxon>
        <taxon>Basidiomycota</taxon>
        <taxon>Pucciniomycotina</taxon>
        <taxon>Microbotryomycetes</taxon>
        <taxon>Sporidiobolales</taxon>
        <taxon>Sporidiobolaceae</taxon>
        <taxon>Rhodotorula</taxon>
    </lineage>
</organism>
<evidence type="ECO:0000256" key="6">
    <source>
        <dbReference type="RuleBase" id="RU363014"/>
    </source>
</evidence>
<feature type="domain" description="PpiC" evidence="8">
    <location>
        <begin position="61"/>
        <end position="149"/>
    </location>
</feature>
<name>M7WS60_RHOT1</name>
<keyword evidence="4 5" id="KW-0413">Isomerase</keyword>
<dbReference type="GeneID" id="27371149"/>
<dbReference type="GO" id="GO:0003755">
    <property type="term" value="F:peptidyl-prolyl cis-trans isomerase activity"/>
    <property type="evidence" value="ECO:0007669"/>
    <property type="project" value="UniProtKB-UniRule"/>
</dbReference>
<dbReference type="Proteomes" id="UP000016926">
    <property type="component" value="Unassembled WGS sequence"/>
</dbReference>
<dbReference type="eggNOG" id="KOG3258">
    <property type="taxonomic scope" value="Eukaryota"/>
</dbReference>
<dbReference type="EC" id="5.2.1.8" evidence="6"/>
<evidence type="ECO:0000313" key="10">
    <source>
        <dbReference type="Proteomes" id="UP000016926"/>
    </source>
</evidence>